<accession>A0ABQ6Z3Q3</accession>
<comment type="caution">
    <text evidence="1">The sequence shown here is derived from an EMBL/GenBank/DDBJ whole genome shotgun (WGS) entry which is preliminary data.</text>
</comment>
<keyword evidence="2" id="KW-1185">Reference proteome</keyword>
<evidence type="ECO:0000313" key="2">
    <source>
        <dbReference type="Proteomes" id="UP000788419"/>
    </source>
</evidence>
<protein>
    <submittedName>
        <fullName evidence="1">Nitrate reductase formation protein NapD</fullName>
    </submittedName>
</protein>
<dbReference type="RefSeq" id="WP_162411426.1">
    <property type="nucleotide sequence ID" value="NZ_PDWN01000018.1"/>
</dbReference>
<name>A0ABQ6Z3Q3_9GAMM</name>
<reference evidence="1 2" key="1">
    <citation type="submission" date="2017-10" db="EMBL/GenBank/DDBJ databases">
        <title>Whole genome sequencing of members of genus Pseudoxanthomonas.</title>
        <authorList>
            <person name="Kumar S."/>
            <person name="Bansal K."/>
            <person name="Kaur A."/>
            <person name="Patil P."/>
            <person name="Sharma S."/>
            <person name="Patil P.B."/>
        </authorList>
    </citation>
    <scope>NUCLEOTIDE SEQUENCE [LARGE SCALE GENOMIC DNA]</scope>
    <source>
        <strain evidence="1 2">DSM 17801</strain>
    </source>
</reference>
<dbReference type="Proteomes" id="UP000788419">
    <property type="component" value="Unassembled WGS sequence"/>
</dbReference>
<dbReference type="Pfam" id="PF03927">
    <property type="entry name" value="NapD"/>
    <property type="match status" value="1"/>
</dbReference>
<organism evidence="1 2">
    <name type="scientific">Pseudoxanthomonas daejeonensis</name>
    <dbReference type="NCBI Taxonomy" id="266062"/>
    <lineage>
        <taxon>Bacteria</taxon>
        <taxon>Pseudomonadati</taxon>
        <taxon>Pseudomonadota</taxon>
        <taxon>Gammaproteobacteria</taxon>
        <taxon>Lysobacterales</taxon>
        <taxon>Lysobacteraceae</taxon>
        <taxon>Pseudoxanthomonas</taxon>
    </lineage>
</organism>
<proteinExistence type="predicted"/>
<dbReference type="EMBL" id="PDWN01000018">
    <property type="protein sequence ID" value="KAF1692053.1"/>
    <property type="molecule type" value="Genomic_DNA"/>
</dbReference>
<dbReference type="Gene3D" id="3.30.70.920">
    <property type="match status" value="1"/>
</dbReference>
<gene>
    <name evidence="1" type="ORF">CSC65_15030</name>
</gene>
<evidence type="ECO:0000313" key="1">
    <source>
        <dbReference type="EMBL" id="KAF1692053.1"/>
    </source>
</evidence>
<dbReference type="InterPro" id="IPR005623">
    <property type="entry name" value="Chaperone_NapD_NO3_reduct"/>
</dbReference>
<sequence>MTATAPDDEIHIASFVVQHREGSGPALAAMVAGHDDLELAIPGPTRSVLLCESADRHAVMDRVDQLKEVAGVLNVLLVHHHAESRQALDEPLSNANVSGAPA</sequence>